<evidence type="ECO:0000259" key="7">
    <source>
        <dbReference type="Pfam" id="PF00520"/>
    </source>
</evidence>
<dbReference type="EMBL" id="CAEZVY010000083">
    <property type="protein sequence ID" value="CAB4644831.1"/>
    <property type="molecule type" value="Genomic_DNA"/>
</dbReference>
<evidence type="ECO:0000256" key="2">
    <source>
        <dbReference type="ARBA" id="ARBA00022692"/>
    </source>
</evidence>
<dbReference type="InterPro" id="IPR043203">
    <property type="entry name" value="VGCC_Ca_Na"/>
</dbReference>
<evidence type="ECO:0000313" key="8">
    <source>
        <dbReference type="EMBL" id="CAB4577717.1"/>
    </source>
</evidence>
<feature type="domain" description="Ion transport" evidence="7">
    <location>
        <begin position="36"/>
        <end position="251"/>
    </location>
</feature>
<dbReference type="Pfam" id="PF00520">
    <property type="entry name" value="Ion_trans"/>
    <property type="match status" value="1"/>
</dbReference>
<dbReference type="GO" id="GO:0005248">
    <property type="term" value="F:voltage-gated sodium channel activity"/>
    <property type="evidence" value="ECO:0007669"/>
    <property type="project" value="TreeGrafter"/>
</dbReference>
<feature type="compositionally biased region" description="Polar residues" evidence="5">
    <location>
        <begin position="296"/>
        <end position="310"/>
    </location>
</feature>
<name>A0A6J6K4X5_9ZZZZ</name>
<evidence type="ECO:0000256" key="1">
    <source>
        <dbReference type="ARBA" id="ARBA00004141"/>
    </source>
</evidence>
<dbReference type="Gene3D" id="1.10.287.70">
    <property type="match status" value="1"/>
</dbReference>
<feature type="region of interest" description="Disordered" evidence="5">
    <location>
        <begin position="289"/>
        <end position="326"/>
    </location>
</feature>
<comment type="subcellular location">
    <subcellularLocation>
        <location evidence="1">Membrane</location>
        <topology evidence="1">Multi-pass membrane protein</topology>
    </subcellularLocation>
</comment>
<dbReference type="GO" id="GO:0001518">
    <property type="term" value="C:voltage-gated sodium channel complex"/>
    <property type="evidence" value="ECO:0007669"/>
    <property type="project" value="TreeGrafter"/>
</dbReference>
<reference evidence="9" key="1">
    <citation type="submission" date="2020-05" db="EMBL/GenBank/DDBJ databases">
        <authorList>
            <person name="Chiriac C."/>
            <person name="Salcher M."/>
            <person name="Ghai R."/>
            <person name="Kavagutti S V."/>
        </authorList>
    </citation>
    <scope>NUCLEOTIDE SEQUENCE</scope>
</reference>
<evidence type="ECO:0000256" key="5">
    <source>
        <dbReference type="SAM" id="MobiDB-lite"/>
    </source>
</evidence>
<feature type="transmembrane region" description="Helical" evidence="6">
    <location>
        <begin position="146"/>
        <end position="171"/>
    </location>
</feature>
<dbReference type="EMBL" id="CAEZTM010000060">
    <property type="protein sequence ID" value="CAB4577717.1"/>
    <property type="molecule type" value="Genomic_DNA"/>
</dbReference>
<gene>
    <name evidence="8" type="ORF">UFOPK1684_01159</name>
    <name evidence="9" type="ORF">UFOPK2158_00866</name>
</gene>
<feature type="transmembrane region" description="Helical" evidence="6">
    <location>
        <begin position="103"/>
        <end position="125"/>
    </location>
</feature>
<dbReference type="PANTHER" id="PTHR10037">
    <property type="entry name" value="VOLTAGE-GATED CATION CHANNEL CALCIUM AND SODIUM"/>
    <property type="match status" value="1"/>
</dbReference>
<protein>
    <submittedName>
        <fullName evidence="9">Unannotated protein</fullName>
    </submittedName>
</protein>
<keyword evidence="3 6" id="KW-1133">Transmembrane helix</keyword>
<dbReference type="InterPro" id="IPR005821">
    <property type="entry name" value="Ion_trans_dom"/>
</dbReference>
<accession>A0A6J6K4X5</accession>
<feature type="transmembrane region" description="Helical" evidence="6">
    <location>
        <begin position="36"/>
        <end position="56"/>
    </location>
</feature>
<sequence>MTSSDTRQSRVTVPADRDLPGYRIPWLTRIVYGDSFELTIVGLIVVNAFFLAALTFQELDPTFATIGQTFDEIVLWVFVGELAVRIISYGKKPWMFFTAPWNVFDFLVIALMPFFSAQAVVLRLLRLLRMVRLFRFMPEVRILTNSIVRSLPPLASVTVLIMFLLFLYAMAGHYLFGEALPDHWGDVAKSMESLFILLTLENFPNYFEEAMPVTPVALLFFLSYVFIIVFTILNVLIGIVINAMDESRAEEQRATRNHWREIVDAIDGLERDGDADARELLGLREQVLKMQGGQPKGTSRATAGKANTSVARGAGKRNTGRARSSE</sequence>
<keyword evidence="4 6" id="KW-0472">Membrane</keyword>
<dbReference type="Gene3D" id="1.20.120.350">
    <property type="entry name" value="Voltage-gated potassium channels. Chain C"/>
    <property type="match status" value="1"/>
</dbReference>
<evidence type="ECO:0000256" key="3">
    <source>
        <dbReference type="ARBA" id="ARBA00022989"/>
    </source>
</evidence>
<evidence type="ECO:0000313" key="9">
    <source>
        <dbReference type="EMBL" id="CAB4644831.1"/>
    </source>
</evidence>
<feature type="transmembrane region" description="Helical" evidence="6">
    <location>
        <begin position="216"/>
        <end position="243"/>
    </location>
</feature>
<evidence type="ECO:0000256" key="6">
    <source>
        <dbReference type="SAM" id="Phobius"/>
    </source>
</evidence>
<dbReference type="PANTHER" id="PTHR10037:SF62">
    <property type="entry name" value="SODIUM CHANNEL PROTEIN 60E"/>
    <property type="match status" value="1"/>
</dbReference>
<dbReference type="InterPro" id="IPR027359">
    <property type="entry name" value="Volt_channel_dom_sf"/>
</dbReference>
<dbReference type="AlphaFoldDB" id="A0A6J6K4X5"/>
<keyword evidence="2 6" id="KW-0812">Transmembrane</keyword>
<dbReference type="SUPFAM" id="SSF81324">
    <property type="entry name" value="Voltage-gated potassium channels"/>
    <property type="match status" value="1"/>
</dbReference>
<proteinExistence type="predicted"/>
<evidence type="ECO:0000256" key="4">
    <source>
        <dbReference type="ARBA" id="ARBA00023136"/>
    </source>
</evidence>
<organism evidence="9">
    <name type="scientific">freshwater metagenome</name>
    <dbReference type="NCBI Taxonomy" id="449393"/>
    <lineage>
        <taxon>unclassified sequences</taxon>
        <taxon>metagenomes</taxon>
        <taxon>ecological metagenomes</taxon>
    </lineage>
</organism>